<comment type="similarity">
    <text evidence="3">Belongs to the TRAFAC class dynamin-like GTPase superfamily. Very large inducible GTPase (VLIG) family.</text>
</comment>
<feature type="compositionally biased region" description="Low complexity" evidence="9">
    <location>
        <begin position="1263"/>
        <end position="1274"/>
    </location>
</feature>
<sequence length="2388" mass="276534">MEKKKTKQMNRNNEDISKKLRDTGLDTGYWIPLITQKIGLQSSQALKYLDYEDYTELEAKIKYAWEKRALLKVFNLPDSSNDLTETQQIHSKSLKARNEHAAEILKELKELNDEGKSQDDESVQQMEKELKKVMQIPNEYHPPPEKKLVDLIDYFQGQIDLIEESFLQKENQSDEDILKLASGGLALEGIYITNNRNDLLQKHEKLICVPHGFKLFGPEQGPFLWQREFTSTDKKNDFQESVGKLGLSLCCCIQGGFLDLGVENQTNCSGYKKASETLNEPIYVSGTKFNCIPLASCYFTKDQIRLSKAAFKCLKEIENKIEDPNTDKETIRNECAHFYKRFGSHVNLGPIHFGGIFWWKVSSKGFKEKLQEAKETISKALDGFVADTYYGCGANLDVTSPNSLVSIYKSNISQKFIKEAFVMKTGGPPIKDSLQQWKAGLVNNSRTWSIIDRGFQLMPIWDIILSNHRGDFKDCLTTAACLADSYKLLTNLPTETFYGECLLYENDKSKNLLQGMKSWKVDTATEHLMALLDHKHTFNQNNSSSWLDLCLSDGDFQDFLIKVVEKYKSSPKNSMIKFLLRELLEPHIYSNENFPQKSFILMWIHDLKANEYEHFSVSAFADKVRKSKDNVLRVLRHHHPNAEETHQARVRATIEINRALCSLLKFKRNIKEFDAALLLHCTANNSGFCLQNYAFQRILGLKDIEHMEEFIKTDYDEYTKLRKLSKQRSQAYVLLNGLASVGSSEQSLLKDKIKRLHFMKKYLDNSLSATINNVLKKHEKNPDFNSLEKDLKAFVMSQNKKNNADLNVEQVFHELDHKQVHKEFFSEVKQQDTSADFKNLLQQLDFEKYYPRKLNISDFRLICDIAHKSSAFQFLYKLLTFDYRARYIKHSYKDKSGKLPRETPTKQNVTESEENSFDGFLRFTEGQCNKPNTDTAQSVHPMDLQMAILHCANDLTRQYIYRKLSFCQFALPLLVPDPNTGNIEFPLWAFCDVQKKWQNKIQECEKNLNEKYIKEAKRPIVGFFRFGDSCTSKSQLLNSLMSKKKHDIFYHRHCEGSTKKSILMKGVAEIAWYCPGGSDDDLFDDCIAFTNLHGDLREHDKQVNFLLDIASVIVILLTEDDLRDTKSREFLRKCYQSPKPLICLFADKEDKLSDAGNKVKIGTKNRNEAELLQEVNITITSMARKAESPHSLDDCVGLAQEYGITVDVENQLCKSTKEQAETLMSLLCEKKVKEMKKQFLPLQGDLWHKWCQKDKELNRLKGNSNQSIEQQRSSIESEKNEIRQNQLQRAFPINVFMTCFLKMLQSHSDFSKMYFLQWFKMHLDKITVENLPQLKQQFHDLWSDIQKIKKAQKDKTSVEEMEKRLNSLSKQINDSTFGLEHILREVGQLYEALVTYSKDDNGFDLLPEIAANLMVSGYPIELMDGDSAHVPLRWIGAVLDKLVEILGDKKLFVLSVLGIQSSGKSTLLNAMFGLEFAVSAGRCTRGAFMQLVKVDEQLRKETNFDFVLVIDTEGLRAMELSNAATLNHDNELATFVIGLGNITLINVFGENTSEIQDILQIAVQAFMRMKIVNLKPGCLFVHQNVGDITATEKNMEGQRRLQENLDEMTRIAAEQEHSDITCFNDVMKFDVKNHILYFAHLWEGDHPMAPPNPSYSQNVQSLKKMILGNGKAQGNILSISGFKTRVTDLWNALLNENFVFSFKNSLEIAAYNKLEMRYCKWTWDMREHVLSLQNKLKNQILNNELQSINKISLHENLKETFTKVMDDLSNFFTDEKDGNILIQWKANTEIRLEGVKNDLIDEVKKNLDEQICIKNSRRETDQMKEQYEVELLRKSRDLALFLKEQAPSEDEIEIQFHNLWSEWIEKVKSSRPIFDLPKITVDMENILLDYFKQETDLSNKIRSSYEWTNMCLEFSKYIKTKSKWLGMRSEKLKETEEMEIKRETEELRHIINSYINKKERDNMDYQRSYFHEILHIIDKELSTGLNPKFRFKKEFKLFVSLYFLKNAAERFTHMSIEFRRLNDPVNHFEIKKSTFLKIFKNSFAEKASIASLAEILSDKLTDSIKEQVFAQAAIDLASEMKSNHPALNGNRSKLELHLLKSLAEKEDFRAYIQYIDHPKTAFAVFLQESVTEYCQSDNLKIFNILIRNLDKFKILIQETIEKSTEAVKLTGGDIDSWVGTFCKQLGGHIKISQSDFKSLQYQNITDVDFLQKAVTMALESGTENLKEEFADFCMTNFRTQPHEILFEQFNACWHQCPFCKAVCTNTIAGHDGDHSVPFHRPQTLAWWTFSGTDQFVTDICTTQVGSDKHFRLPDDNSFLYKNYRSAGPPYSDWSITPDNSEQCYWKWFVCRFKEDLENHENKKFSGYGAIPEQWSKYTKDNAIAELKI</sequence>
<evidence type="ECO:0000256" key="1">
    <source>
        <dbReference type="ARBA" id="ARBA00004123"/>
    </source>
</evidence>
<dbReference type="Gene3D" id="3.40.50.300">
    <property type="entry name" value="P-loop containing nucleotide triphosphate hydrolases"/>
    <property type="match status" value="1"/>
</dbReference>
<keyword evidence="4" id="KW-0963">Cytoplasm</keyword>
<gene>
    <name evidence="12" type="primary">LOC108716263</name>
</gene>
<dbReference type="SUPFAM" id="SSF52540">
    <property type="entry name" value="P-loop containing nucleoside triphosphate hydrolases"/>
    <property type="match status" value="1"/>
</dbReference>
<accession>A0A8J1KS24</accession>
<dbReference type="InterPro" id="IPR057365">
    <property type="entry name" value="URGCP"/>
</dbReference>
<evidence type="ECO:0000256" key="5">
    <source>
        <dbReference type="ARBA" id="ARBA00022741"/>
    </source>
</evidence>
<keyword evidence="8" id="KW-0175">Coiled coil</keyword>
<proteinExistence type="inferred from homology"/>
<evidence type="ECO:0000313" key="12">
    <source>
        <dbReference type="RefSeq" id="XP_041419563.1"/>
    </source>
</evidence>
<evidence type="ECO:0000313" key="11">
    <source>
        <dbReference type="Proteomes" id="UP000186698"/>
    </source>
</evidence>
<name>A0A8J1KS24_XENLA</name>
<dbReference type="InterPro" id="IPR058641">
    <property type="entry name" value="GVIN1_dom"/>
</dbReference>
<evidence type="ECO:0000256" key="6">
    <source>
        <dbReference type="ARBA" id="ARBA00023134"/>
    </source>
</evidence>
<evidence type="ECO:0000259" key="10">
    <source>
        <dbReference type="PROSITE" id="PS51717"/>
    </source>
</evidence>
<dbReference type="GeneID" id="108716263"/>
<dbReference type="GO" id="GO:0005737">
    <property type="term" value="C:cytoplasm"/>
    <property type="evidence" value="ECO:0007669"/>
    <property type="project" value="UniProtKB-SubCell"/>
</dbReference>
<dbReference type="OrthoDB" id="1597724at2759"/>
<dbReference type="Pfam" id="PF25974">
    <property type="entry name" value="URGCP_9th"/>
    <property type="match status" value="1"/>
</dbReference>
<dbReference type="GO" id="GO:0005634">
    <property type="term" value="C:nucleus"/>
    <property type="evidence" value="ECO:0007669"/>
    <property type="project" value="UniProtKB-SubCell"/>
</dbReference>
<feature type="coiled-coil region" evidence="8">
    <location>
        <begin position="91"/>
        <end position="121"/>
    </location>
</feature>
<dbReference type="PANTHER" id="PTHR22796">
    <property type="entry name" value="URG4-RELATED"/>
    <property type="match status" value="1"/>
</dbReference>
<keyword evidence="5" id="KW-0547">Nucleotide-binding</keyword>
<evidence type="ECO:0000256" key="8">
    <source>
        <dbReference type="SAM" id="Coils"/>
    </source>
</evidence>
<comment type="subcellular location">
    <subcellularLocation>
        <location evidence="2">Cytoplasm</location>
    </subcellularLocation>
    <subcellularLocation>
        <location evidence="1">Nucleus</location>
    </subcellularLocation>
</comment>
<dbReference type="PANTHER" id="PTHR22796:SF6">
    <property type="entry name" value="INTERFERON-INDUCED VERY LARGE GTPASE 1-RELATED"/>
    <property type="match status" value="1"/>
</dbReference>
<dbReference type="Pfam" id="PF25496">
    <property type="entry name" value="URGCP"/>
    <property type="match status" value="1"/>
</dbReference>
<dbReference type="PROSITE" id="PS51717">
    <property type="entry name" value="G_VLIG"/>
    <property type="match status" value="1"/>
</dbReference>
<dbReference type="RefSeq" id="XP_041419563.1">
    <property type="nucleotide sequence ID" value="XM_041563629.1"/>
</dbReference>
<keyword evidence="7" id="KW-0539">Nucleus</keyword>
<protein>
    <submittedName>
        <fullName evidence="12">Interferon-induced very large GTPase 1</fullName>
    </submittedName>
</protein>
<dbReference type="InterPro" id="IPR030383">
    <property type="entry name" value="G_VLIG_dom"/>
</dbReference>
<evidence type="ECO:0000256" key="7">
    <source>
        <dbReference type="ARBA" id="ARBA00023242"/>
    </source>
</evidence>
<evidence type="ECO:0000256" key="2">
    <source>
        <dbReference type="ARBA" id="ARBA00004496"/>
    </source>
</evidence>
<dbReference type="Pfam" id="PF25683">
    <property type="entry name" value="URGCP_GTPase"/>
    <property type="match status" value="1"/>
</dbReference>
<dbReference type="KEGG" id="xla:108716263"/>
<feature type="region of interest" description="Disordered" evidence="9">
    <location>
        <begin position="1261"/>
        <end position="1281"/>
    </location>
</feature>
<evidence type="ECO:0000256" key="9">
    <source>
        <dbReference type="SAM" id="MobiDB-lite"/>
    </source>
</evidence>
<feature type="domain" description="VLIG-type G" evidence="10">
    <location>
        <begin position="1448"/>
        <end position="1687"/>
    </location>
</feature>
<keyword evidence="11" id="KW-1185">Reference proteome</keyword>
<reference evidence="12" key="1">
    <citation type="submission" date="2025-08" db="UniProtKB">
        <authorList>
            <consortium name="RefSeq"/>
        </authorList>
    </citation>
    <scope>IDENTIFICATION</scope>
    <source>
        <strain evidence="12">J_2021</strain>
        <tissue evidence="12">Erythrocytes</tissue>
    </source>
</reference>
<dbReference type="InterPro" id="IPR027417">
    <property type="entry name" value="P-loop_NTPase"/>
</dbReference>
<evidence type="ECO:0000256" key="4">
    <source>
        <dbReference type="ARBA" id="ARBA00022490"/>
    </source>
</evidence>
<dbReference type="Proteomes" id="UP000186698">
    <property type="component" value="Chromosome 5L"/>
</dbReference>
<keyword evidence="6" id="KW-0342">GTP-binding</keyword>
<organism evidence="11 12">
    <name type="scientific">Xenopus laevis</name>
    <name type="common">African clawed frog</name>
    <dbReference type="NCBI Taxonomy" id="8355"/>
    <lineage>
        <taxon>Eukaryota</taxon>
        <taxon>Metazoa</taxon>
        <taxon>Chordata</taxon>
        <taxon>Craniata</taxon>
        <taxon>Vertebrata</taxon>
        <taxon>Euteleostomi</taxon>
        <taxon>Amphibia</taxon>
        <taxon>Batrachia</taxon>
        <taxon>Anura</taxon>
        <taxon>Pipoidea</taxon>
        <taxon>Pipidae</taxon>
        <taxon>Xenopodinae</taxon>
        <taxon>Xenopus</taxon>
        <taxon>Xenopus</taxon>
    </lineage>
</organism>
<evidence type="ECO:0000256" key="3">
    <source>
        <dbReference type="ARBA" id="ARBA00006828"/>
    </source>
</evidence>
<dbReference type="GO" id="GO:0005525">
    <property type="term" value="F:GTP binding"/>
    <property type="evidence" value="ECO:0007669"/>
    <property type="project" value="UniProtKB-KW"/>
</dbReference>